<accession>A0A852TTM6</accession>
<dbReference type="RefSeq" id="WP_179642261.1">
    <property type="nucleotide sequence ID" value="NZ_BAAAYY010000051.1"/>
</dbReference>
<evidence type="ECO:0000256" key="1">
    <source>
        <dbReference type="SAM" id="MobiDB-lite"/>
    </source>
</evidence>
<proteinExistence type="predicted"/>
<reference evidence="2 3" key="1">
    <citation type="submission" date="2020-07" db="EMBL/GenBank/DDBJ databases">
        <title>Sequencing the genomes of 1000 actinobacteria strains.</title>
        <authorList>
            <person name="Klenk H.-P."/>
        </authorList>
    </citation>
    <scope>NUCLEOTIDE SEQUENCE [LARGE SCALE GENOMIC DNA]</scope>
    <source>
        <strain evidence="2 3">CXB654</strain>
    </source>
</reference>
<gene>
    <name evidence="2" type="ORF">HDA32_001223</name>
</gene>
<name>A0A852TTM6_9ACTN</name>
<evidence type="ECO:0000313" key="3">
    <source>
        <dbReference type="Proteomes" id="UP000589036"/>
    </source>
</evidence>
<dbReference type="Pfam" id="PF11392">
    <property type="entry name" value="AllH"/>
    <property type="match status" value="1"/>
</dbReference>
<feature type="region of interest" description="Disordered" evidence="1">
    <location>
        <begin position="236"/>
        <end position="257"/>
    </location>
</feature>
<keyword evidence="3" id="KW-1185">Reference proteome</keyword>
<organism evidence="2 3">
    <name type="scientific">Spinactinospora alkalitolerans</name>
    <dbReference type="NCBI Taxonomy" id="687207"/>
    <lineage>
        <taxon>Bacteria</taxon>
        <taxon>Bacillati</taxon>
        <taxon>Actinomycetota</taxon>
        <taxon>Actinomycetes</taxon>
        <taxon>Streptosporangiales</taxon>
        <taxon>Nocardiopsidaceae</taxon>
        <taxon>Spinactinospora</taxon>
    </lineage>
</organism>
<evidence type="ECO:0000313" key="2">
    <source>
        <dbReference type="EMBL" id="NYE46103.1"/>
    </source>
</evidence>
<feature type="compositionally biased region" description="Polar residues" evidence="1">
    <location>
        <begin position="245"/>
        <end position="257"/>
    </location>
</feature>
<comment type="caution">
    <text evidence="2">The sequence shown here is derived from an EMBL/GenBank/DDBJ whole genome shotgun (WGS) entry which is preliminary data.</text>
</comment>
<dbReference type="AlphaFoldDB" id="A0A852TTM6"/>
<protein>
    <recommendedName>
        <fullName evidence="4">DUF2877 domain-containing protein</fullName>
    </recommendedName>
</protein>
<dbReference type="EMBL" id="JACCCC010000001">
    <property type="protein sequence ID" value="NYE46103.1"/>
    <property type="molecule type" value="Genomic_DNA"/>
</dbReference>
<dbReference type="Proteomes" id="UP000589036">
    <property type="component" value="Unassembled WGS sequence"/>
</dbReference>
<sequence>MDPPRSAVIAVLAHDAVRLPNGVVLAEPQSAAPFADVAEATSARIGRRCVRFDGPAGSLSVRVSRWWRPRPPRPLTRDDAAAATRAAARLRDALTGVTGGLPAEATAPLHTALDGADRAERACAGLIGLGPGLTPSGDDAVCGFLLAVRHLGGPSLCRPLADAALARAATATTALSASLIAHAARGESCPEATDLLDAAAGHGPVGPALAALRAIGHTSGTDLALGVLAGALAVSRTRPGPSGAADSTQQTRSTRDH</sequence>
<dbReference type="InterPro" id="IPR021530">
    <property type="entry name" value="AllH-like"/>
</dbReference>
<evidence type="ECO:0008006" key="4">
    <source>
        <dbReference type="Google" id="ProtNLM"/>
    </source>
</evidence>